<name>A0AAX6MH05_9PEZI</name>
<protein>
    <recommendedName>
        <fullName evidence="4">C2H2-type domain-containing protein</fullName>
    </recommendedName>
</protein>
<evidence type="ECO:0000313" key="2">
    <source>
        <dbReference type="EMBL" id="KAK6951988.1"/>
    </source>
</evidence>
<reference evidence="2 3" key="1">
    <citation type="journal article" date="2024" name="Front Chem Biol">
        <title>Unveiling the potential of Daldinia eschscholtzii MFLUCC 19-0629 through bioactivity and bioinformatics studies for enhanced sustainable agriculture production.</title>
        <authorList>
            <person name="Brooks S."/>
            <person name="Weaver J.A."/>
            <person name="Klomchit A."/>
            <person name="Alharthi S.A."/>
            <person name="Onlamun T."/>
            <person name="Nurani R."/>
            <person name="Vong T.K."/>
            <person name="Alberti F."/>
            <person name="Greco C."/>
        </authorList>
    </citation>
    <scope>NUCLEOTIDE SEQUENCE [LARGE SCALE GENOMIC DNA]</scope>
    <source>
        <strain evidence="2">MFLUCC 19-0629</strain>
    </source>
</reference>
<feature type="compositionally biased region" description="Polar residues" evidence="1">
    <location>
        <begin position="114"/>
        <end position="128"/>
    </location>
</feature>
<dbReference type="PANTHER" id="PTHR38166">
    <property type="entry name" value="C2H2-TYPE DOMAIN-CONTAINING PROTEIN-RELATED"/>
    <property type="match status" value="1"/>
</dbReference>
<proteinExistence type="predicted"/>
<sequence>MNGNEESWKKGLDMIKCPEASMVDARRTAAVNKFTGHSCPPYLSGVRDLAVAPNFESPWTKSTGSGPDLQELAPYIQNGSRQSIWNAIWDPDAPHSHFHSCDDPQLDQNEVESCETNHNSSGNSQDALQQSSSSNDQGNSGRQPGKRNNNGDHPDRRDQKRRSTAPTLGQKKSQQKFACPFYRYDPWRYFGCVNYGLHRIGDVRQHVFRRHAPVIHCPRCGLIFEGEQTNEKRDQHIRERACAEQSFDLPGITEERLDAMRNAASGSSVRNDEEKWYEIWVSLFPGIQRPPPEDVYLGPGFCVPAHFIGEYQSQNRLPVQRLITVFTRGPFTGENAHELLGALFDDMSLYIRLRMDVYTHNSQVNEHMARDTQSPILSSGSMSLPMPPYEPTLQQDLVMDPENQMVSIQMDENLDVGSYLYSSAWQQSPGWSNE</sequence>
<feature type="compositionally biased region" description="Low complexity" evidence="1">
    <location>
        <begin position="129"/>
        <end position="143"/>
    </location>
</feature>
<feature type="region of interest" description="Disordered" evidence="1">
    <location>
        <begin position="96"/>
        <end position="172"/>
    </location>
</feature>
<comment type="caution">
    <text evidence="2">The sequence shown here is derived from an EMBL/GenBank/DDBJ whole genome shotgun (WGS) entry which is preliminary data.</text>
</comment>
<evidence type="ECO:0008006" key="4">
    <source>
        <dbReference type="Google" id="ProtNLM"/>
    </source>
</evidence>
<dbReference type="Proteomes" id="UP001369815">
    <property type="component" value="Unassembled WGS sequence"/>
</dbReference>
<evidence type="ECO:0000313" key="3">
    <source>
        <dbReference type="Proteomes" id="UP001369815"/>
    </source>
</evidence>
<feature type="compositionally biased region" description="Basic and acidic residues" evidence="1">
    <location>
        <begin position="149"/>
        <end position="158"/>
    </location>
</feature>
<organism evidence="2 3">
    <name type="scientific">Daldinia eschscholtzii</name>
    <dbReference type="NCBI Taxonomy" id="292717"/>
    <lineage>
        <taxon>Eukaryota</taxon>
        <taxon>Fungi</taxon>
        <taxon>Dikarya</taxon>
        <taxon>Ascomycota</taxon>
        <taxon>Pezizomycotina</taxon>
        <taxon>Sordariomycetes</taxon>
        <taxon>Xylariomycetidae</taxon>
        <taxon>Xylariales</taxon>
        <taxon>Hypoxylaceae</taxon>
        <taxon>Daldinia</taxon>
    </lineage>
</organism>
<dbReference type="PANTHER" id="PTHR38166:SF1">
    <property type="entry name" value="C2H2-TYPE DOMAIN-CONTAINING PROTEIN"/>
    <property type="match status" value="1"/>
</dbReference>
<dbReference type="EMBL" id="JBANMG010000006">
    <property type="protein sequence ID" value="KAK6951988.1"/>
    <property type="molecule type" value="Genomic_DNA"/>
</dbReference>
<dbReference type="AlphaFoldDB" id="A0AAX6MH05"/>
<accession>A0AAX6MH05</accession>
<keyword evidence="3" id="KW-1185">Reference proteome</keyword>
<gene>
    <name evidence="2" type="ORF">Daesc_006514</name>
</gene>
<evidence type="ECO:0000256" key="1">
    <source>
        <dbReference type="SAM" id="MobiDB-lite"/>
    </source>
</evidence>